<keyword evidence="2" id="KW-1185">Reference proteome</keyword>
<gene>
    <name evidence="1" type="ORF">J437_LFUL013679</name>
</gene>
<reference evidence="1" key="1">
    <citation type="submission" date="2013-04" db="EMBL/GenBank/DDBJ databases">
        <authorList>
            <person name="Qu J."/>
            <person name="Murali S.C."/>
            <person name="Bandaranaike D."/>
            <person name="Bellair M."/>
            <person name="Blankenburg K."/>
            <person name="Chao H."/>
            <person name="Dinh H."/>
            <person name="Doddapaneni H."/>
            <person name="Downs B."/>
            <person name="Dugan-Rocha S."/>
            <person name="Elkadiri S."/>
            <person name="Gnanaolivu R.D."/>
            <person name="Hernandez B."/>
            <person name="Javaid M."/>
            <person name="Jayaseelan J.C."/>
            <person name="Lee S."/>
            <person name="Li M."/>
            <person name="Ming W."/>
            <person name="Munidasa M."/>
            <person name="Muniz J."/>
            <person name="Nguyen L."/>
            <person name="Ongeri F."/>
            <person name="Osuji N."/>
            <person name="Pu L.-L."/>
            <person name="Puazo M."/>
            <person name="Qu C."/>
            <person name="Quiroz J."/>
            <person name="Raj R."/>
            <person name="Weissenberger G."/>
            <person name="Xin Y."/>
            <person name="Zou X."/>
            <person name="Han Y."/>
            <person name="Richards S."/>
            <person name="Worley K."/>
            <person name="Muzny D."/>
            <person name="Gibbs R."/>
        </authorList>
    </citation>
    <scope>NUCLEOTIDE SEQUENCE</scope>
    <source>
        <strain evidence="1">Sampled in the wild</strain>
    </source>
</reference>
<dbReference type="OrthoDB" id="2266637at2759"/>
<organism evidence="1 2">
    <name type="scientific">Ladona fulva</name>
    <name type="common">Scarce chaser dragonfly</name>
    <name type="synonym">Libellula fulva</name>
    <dbReference type="NCBI Taxonomy" id="123851"/>
    <lineage>
        <taxon>Eukaryota</taxon>
        <taxon>Metazoa</taxon>
        <taxon>Ecdysozoa</taxon>
        <taxon>Arthropoda</taxon>
        <taxon>Hexapoda</taxon>
        <taxon>Insecta</taxon>
        <taxon>Pterygota</taxon>
        <taxon>Palaeoptera</taxon>
        <taxon>Odonata</taxon>
        <taxon>Epiprocta</taxon>
        <taxon>Anisoptera</taxon>
        <taxon>Libelluloidea</taxon>
        <taxon>Libellulidae</taxon>
        <taxon>Ladona</taxon>
    </lineage>
</organism>
<proteinExistence type="predicted"/>
<dbReference type="Proteomes" id="UP000792457">
    <property type="component" value="Unassembled WGS sequence"/>
</dbReference>
<protein>
    <recommendedName>
        <fullName evidence="3">Tc1-like transposase DDE domain-containing protein</fullName>
    </recommendedName>
</protein>
<evidence type="ECO:0000313" key="2">
    <source>
        <dbReference type="Proteomes" id="UP000792457"/>
    </source>
</evidence>
<dbReference type="EMBL" id="KZ308681">
    <property type="protein sequence ID" value="KAG8233010.1"/>
    <property type="molecule type" value="Genomic_DNA"/>
</dbReference>
<dbReference type="PANTHER" id="PTHR33939">
    <property type="entry name" value="PROTEIN CBG22215"/>
    <property type="match status" value="1"/>
</dbReference>
<accession>A0A8K0KG05</accession>
<reference evidence="1" key="2">
    <citation type="submission" date="2017-10" db="EMBL/GenBank/DDBJ databases">
        <title>Ladona fulva Genome sequencing and assembly.</title>
        <authorList>
            <person name="Murali S."/>
            <person name="Richards S."/>
            <person name="Bandaranaike D."/>
            <person name="Bellair M."/>
            <person name="Blankenburg K."/>
            <person name="Chao H."/>
            <person name="Dinh H."/>
            <person name="Doddapaneni H."/>
            <person name="Dugan-Rocha S."/>
            <person name="Elkadiri S."/>
            <person name="Gnanaolivu R."/>
            <person name="Hernandez B."/>
            <person name="Skinner E."/>
            <person name="Javaid M."/>
            <person name="Lee S."/>
            <person name="Li M."/>
            <person name="Ming W."/>
            <person name="Munidasa M."/>
            <person name="Muniz J."/>
            <person name="Nguyen L."/>
            <person name="Hughes D."/>
            <person name="Osuji N."/>
            <person name="Pu L.-L."/>
            <person name="Puazo M."/>
            <person name="Qu C."/>
            <person name="Quiroz J."/>
            <person name="Raj R."/>
            <person name="Weissenberger G."/>
            <person name="Xin Y."/>
            <person name="Zou X."/>
            <person name="Han Y."/>
            <person name="Worley K."/>
            <person name="Muzny D."/>
            <person name="Gibbs R."/>
        </authorList>
    </citation>
    <scope>NUCLEOTIDE SEQUENCE</scope>
    <source>
        <strain evidence="1">Sampled in the wild</strain>
    </source>
</reference>
<evidence type="ECO:0000313" key="1">
    <source>
        <dbReference type="EMBL" id="KAG8233010.1"/>
    </source>
</evidence>
<comment type="caution">
    <text evidence="1">The sequence shown here is derived from an EMBL/GenBank/DDBJ whole genome shotgun (WGS) entry which is preliminary data.</text>
</comment>
<dbReference type="AlphaFoldDB" id="A0A8K0KG05"/>
<evidence type="ECO:0008006" key="3">
    <source>
        <dbReference type="Google" id="ProtNLM"/>
    </source>
</evidence>
<name>A0A8K0KG05_LADFU</name>
<sequence length="237" mass="27702">MRSEGTIQTYIQKKDHQFYKVKSRTVKYLQMRNMALPQPDWESWQLVKITLLSNVGGKNMTSLVNSILLRFAMKCNWKGQRGNKHALEKTSLLTIVHVFQTSHVRKWLKETNWEGALFHNLSAVIDQGFVENARLVYLAKKNTGDYHDEMDSRRFEEFCPTSGEGSIVVMDNASFHSRKQEKIPISSCKKEELKISFIIRNRISLKRFEVELTKIVDSVWNKYTTYNMDETTKGKKI</sequence>
<dbReference type="PANTHER" id="PTHR33939:SF1">
    <property type="entry name" value="DUF4371 DOMAIN-CONTAINING PROTEIN"/>
    <property type="match status" value="1"/>
</dbReference>